<reference evidence="5 6" key="1">
    <citation type="submission" date="2018-10" db="EMBL/GenBank/DDBJ databases">
        <title>Cohnella sp. M2MS4P-1, whole genome shotgun sequence.</title>
        <authorList>
            <person name="Tuo L."/>
        </authorList>
    </citation>
    <scope>NUCLEOTIDE SEQUENCE [LARGE SCALE GENOMIC DNA]</scope>
    <source>
        <strain evidence="5 6">M2MS4P-1</strain>
    </source>
</reference>
<dbReference type="Gene3D" id="2.60.220.20">
    <property type="entry name" value="putative beta-Galactosidase from caulobacter crescentus"/>
    <property type="match status" value="1"/>
</dbReference>
<evidence type="ECO:0000256" key="1">
    <source>
        <dbReference type="ARBA" id="ARBA00022801"/>
    </source>
</evidence>
<evidence type="ECO:0000313" key="5">
    <source>
        <dbReference type="EMBL" id="RKP56239.1"/>
    </source>
</evidence>
<sequence length="523" mass="58373">MNRIGGYRMKQLPQLKKENGVFNLYVDGKPFVALGGEIHNSSSSNLAYMKEKVWPYLKGLHLNTVILPVYWELIEPVRGEFDFELMDGIIEQAREHNVRLVVLWFGLWKNGRSTYAPGWVKKDYRTFFRARYQNNGISDTISPLCEAAVQADASAFKEWMNHLKKVDGDTHTVIMVQVENEIGFLGSDRDYSDFANATFAAAVPPEAEAAYGISETWTKSFGEDAGEYFMAYHYAKAIERIASAGTEAYPLPMFVNAWLEQFPWRAGTYPSGGPIAKVMKLWKATAPTICLYAPDIYLPNFAEVCAEYTAGNDNPLFIPEARRDIVSATNVFYAIGKFDALCFAPFGIEDFLSPPQDDGGGIDFGLMMALNIDMSAFQLNGTGPYLARSYELLGNMMGIIHKHRGTGKMTGFLQNHDNGCLLSLTEYDLKLSYKRQQEGKPIAGGLVIELSDNEFILAGIGFSAEFLPKRGESAAVGYIRIEEGKFVDNEWIRSRVLNGDEAAYGVGVGSHPAALRIEMYKFE</sequence>
<dbReference type="Gene3D" id="3.20.20.80">
    <property type="entry name" value="Glycosidases"/>
    <property type="match status" value="1"/>
</dbReference>
<dbReference type="InterPro" id="IPR013529">
    <property type="entry name" value="Glyco_hydro_42_N"/>
</dbReference>
<dbReference type="InterPro" id="IPR017853">
    <property type="entry name" value="GH"/>
</dbReference>
<dbReference type="Pfam" id="PF18120">
    <property type="entry name" value="DUF5597"/>
    <property type="match status" value="1"/>
</dbReference>
<keyword evidence="1" id="KW-0378">Hydrolase</keyword>
<dbReference type="InterPro" id="IPR040719">
    <property type="entry name" value="DUF5597"/>
</dbReference>
<dbReference type="GO" id="GO:0005975">
    <property type="term" value="P:carbohydrate metabolic process"/>
    <property type="evidence" value="ECO:0007669"/>
    <property type="project" value="InterPro"/>
</dbReference>
<protein>
    <recommendedName>
        <fullName evidence="7">Beta-galactosidase</fullName>
    </recommendedName>
</protein>
<proteinExistence type="predicted"/>
<dbReference type="AlphaFoldDB" id="A0A494Y0F0"/>
<name>A0A494Y0F0_9BACL</name>
<dbReference type="EMBL" id="RBZM01000003">
    <property type="protein sequence ID" value="RKP56239.1"/>
    <property type="molecule type" value="Genomic_DNA"/>
</dbReference>
<dbReference type="GO" id="GO:0009341">
    <property type="term" value="C:beta-galactosidase complex"/>
    <property type="evidence" value="ECO:0007669"/>
    <property type="project" value="InterPro"/>
</dbReference>
<evidence type="ECO:0008006" key="7">
    <source>
        <dbReference type="Google" id="ProtNLM"/>
    </source>
</evidence>
<feature type="domain" description="Glycoside hydrolase family 42 N-terminal" evidence="3">
    <location>
        <begin position="59"/>
        <end position="220"/>
    </location>
</feature>
<accession>A0A494Y0F0</accession>
<organism evidence="5 6">
    <name type="scientific">Cohnella endophytica</name>
    <dbReference type="NCBI Taxonomy" id="2419778"/>
    <lineage>
        <taxon>Bacteria</taxon>
        <taxon>Bacillati</taxon>
        <taxon>Bacillota</taxon>
        <taxon>Bacilli</taxon>
        <taxon>Bacillales</taxon>
        <taxon>Paenibacillaceae</taxon>
        <taxon>Cohnella</taxon>
    </lineage>
</organism>
<dbReference type="Pfam" id="PF02449">
    <property type="entry name" value="Glyco_hydro_42"/>
    <property type="match status" value="1"/>
</dbReference>
<keyword evidence="6" id="KW-1185">Reference proteome</keyword>
<evidence type="ECO:0000313" key="6">
    <source>
        <dbReference type="Proteomes" id="UP000282076"/>
    </source>
</evidence>
<gene>
    <name evidence="5" type="ORF">D7Z26_06275</name>
</gene>
<evidence type="ECO:0000259" key="3">
    <source>
        <dbReference type="Pfam" id="PF02449"/>
    </source>
</evidence>
<keyword evidence="2" id="KW-0326">Glycosidase</keyword>
<evidence type="ECO:0000256" key="2">
    <source>
        <dbReference type="ARBA" id="ARBA00023295"/>
    </source>
</evidence>
<dbReference type="GO" id="GO:0004565">
    <property type="term" value="F:beta-galactosidase activity"/>
    <property type="evidence" value="ECO:0007669"/>
    <property type="project" value="InterPro"/>
</dbReference>
<dbReference type="Proteomes" id="UP000282076">
    <property type="component" value="Unassembled WGS sequence"/>
</dbReference>
<dbReference type="SUPFAM" id="SSF51445">
    <property type="entry name" value="(Trans)glycosidases"/>
    <property type="match status" value="1"/>
</dbReference>
<evidence type="ECO:0000259" key="4">
    <source>
        <dbReference type="Pfam" id="PF18120"/>
    </source>
</evidence>
<feature type="domain" description="DUF5597" evidence="4">
    <location>
        <begin position="386"/>
        <end position="507"/>
    </location>
</feature>
<comment type="caution">
    <text evidence="5">The sequence shown here is derived from an EMBL/GenBank/DDBJ whole genome shotgun (WGS) entry which is preliminary data.</text>
</comment>